<evidence type="ECO:0000313" key="2">
    <source>
        <dbReference type="Proteomes" id="UP000053477"/>
    </source>
</evidence>
<dbReference type="Proteomes" id="UP000053477">
    <property type="component" value="Unassembled WGS sequence"/>
</dbReference>
<keyword evidence="2" id="KW-1185">Reference proteome</keyword>
<organism evidence="1 2">
    <name type="scientific">Schizopora paradoxa</name>
    <dbReference type="NCBI Taxonomy" id="27342"/>
    <lineage>
        <taxon>Eukaryota</taxon>
        <taxon>Fungi</taxon>
        <taxon>Dikarya</taxon>
        <taxon>Basidiomycota</taxon>
        <taxon>Agaricomycotina</taxon>
        <taxon>Agaricomycetes</taxon>
        <taxon>Hymenochaetales</taxon>
        <taxon>Schizoporaceae</taxon>
        <taxon>Schizopora</taxon>
    </lineage>
</organism>
<protein>
    <submittedName>
        <fullName evidence="1">Uncharacterized protein</fullName>
    </submittedName>
</protein>
<gene>
    <name evidence="1" type="ORF">SCHPADRAFT_896975</name>
</gene>
<dbReference type="InParanoid" id="A0A0H2RI54"/>
<reference evidence="1 2" key="1">
    <citation type="submission" date="2015-04" db="EMBL/GenBank/DDBJ databases">
        <title>Complete genome sequence of Schizopora paradoxa KUC8140, a cosmopolitan wood degrader in East Asia.</title>
        <authorList>
            <consortium name="DOE Joint Genome Institute"/>
            <person name="Min B."/>
            <person name="Park H."/>
            <person name="Jang Y."/>
            <person name="Kim J.-J."/>
            <person name="Kim K.H."/>
            <person name="Pangilinan J."/>
            <person name="Lipzen A."/>
            <person name="Riley R."/>
            <person name="Grigoriev I.V."/>
            <person name="Spatafora J.W."/>
            <person name="Choi I.-G."/>
        </authorList>
    </citation>
    <scope>NUCLEOTIDE SEQUENCE [LARGE SCALE GENOMIC DNA]</scope>
    <source>
        <strain evidence="1 2">KUC8140</strain>
    </source>
</reference>
<name>A0A0H2RI54_9AGAM</name>
<dbReference type="AlphaFoldDB" id="A0A0H2RI54"/>
<dbReference type="EMBL" id="KQ086516">
    <property type="protein sequence ID" value="KLO04511.1"/>
    <property type="molecule type" value="Genomic_DNA"/>
</dbReference>
<sequence>MACWWCWLVPFVNKKMLRVLRAARKRFRTLETRRPPYQLDVALKENAVRVVSLPDDVDAAVRSVCAGVDAVALDVECVRGTPVLVQLASKHGIALCRMSAWNGNCPGALQELLTGKDQYQPLVDYYTHVPGCRGLPALGRGKGSSL</sequence>
<evidence type="ECO:0000313" key="1">
    <source>
        <dbReference type="EMBL" id="KLO04511.1"/>
    </source>
</evidence>
<proteinExistence type="predicted"/>
<accession>A0A0H2RI54</accession>